<gene>
    <name evidence="3" type="ORF">B0I18_1011310</name>
</gene>
<reference evidence="3 4" key="1">
    <citation type="submission" date="2018-03" db="EMBL/GenBank/DDBJ databases">
        <title>Genomic Encyclopedia of Type Strains, Phase III (KMG-III): the genomes of soil and plant-associated and newly described type strains.</title>
        <authorList>
            <person name="Whitman W."/>
        </authorList>
    </citation>
    <scope>NUCLEOTIDE SEQUENCE [LARGE SCALE GENOMIC DNA]</scope>
    <source>
        <strain evidence="3 4">CGMCC 1.12700</strain>
    </source>
</reference>
<sequence>MKRVKLLAIIALLSVSMQQVWGQAVTLGQWNFAGQIQFGVSPFAASTTASNITVGGLTRGPGVTTASAGNAAGDTWGGNGFDNSATAAAAATNGDYVTFTVTPSSGYTISFSEIGAFNTRRSNTGAREMQWQYSLNGTTYTDIGTSMVTTSTSSGGTNQGATTLSNEAALTNVPAGTTVTFRLLVYNATAAGGNWYMNGASGNPSLIIRGVVGTALPLHLLSFKGQQENNGNRLNWATAQESNVARFAVERSSNGQQFTEVASLEAKGNDLNGNNQYTYLDAKVNGTALYRLKMIDRDNRFSYSNIVALRKDAVSSAIRVYPNPTRNTLFVEGLQGKTSYSVTDATGRKVMAATANGTGNALSLDVAQLAPGLYFMQYADDNGSASLKFVKQ</sequence>
<feature type="signal peptide" evidence="1">
    <location>
        <begin position="1"/>
        <end position="22"/>
    </location>
</feature>
<dbReference type="InterPro" id="IPR013783">
    <property type="entry name" value="Ig-like_fold"/>
</dbReference>
<comment type="caution">
    <text evidence="3">The sequence shown here is derived from an EMBL/GenBank/DDBJ whole genome shotgun (WGS) entry which is preliminary data.</text>
</comment>
<dbReference type="RefSeq" id="WP_146146669.1">
    <property type="nucleotide sequence ID" value="NZ_PYGD01000001.1"/>
</dbReference>
<proteinExistence type="predicted"/>
<dbReference type="OrthoDB" id="9757947at2"/>
<organism evidence="3 4">
    <name type="scientific">Taibaiella chishuiensis</name>
    <dbReference type="NCBI Taxonomy" id="1434707"/>
    <lineage>
        <taxon>Bacteria</taxon>
        <taxon>Pseudomonadati</taxon>
        <taxon>Bacteroidota</taxon>
        <taxon>Chitinophagia</taxon>
        <taxon>Chitinophagales</taxon>
        <taxon>Chitinophagaceae</taxon>
        <taxon>Taibaiella</taxon>
    </lineage>
</organism>
<keyword evidence="4" id="KW-1185">Reference proteome</keyword>
<name>A0A2P8DD74_9BACT</name>
<dbReference type="Gene3D" id="2.60.40.10">
    <property type="entry name" value="Immunoglobulins"/>
    <property type="match status" value="1"/>
</dbReference>
<dbReference type="Proteomes" id="UP000240572">
    <property type="component" value="Unassembled WGS sequence"/>
</dbReference>
<dbReference type="NCBIfam" id="TIGR04183">
    <property type="entry name" value="Por_Secre_tail"/>
    <property type="match status" value="1"/>
</dbReference>
<feature type="chain" id="PRO_5015187987" evidence="1">
    <location>
        <begin position="23"/>
        <end position="392"/>
    </location>
</feature>
<keyword evidence="1" id="KW-0732">Signal</keyword>
<protein>
    <submittedName>
        <fullName evidence="3">Putative secreted protein (Por secretion system target)</fullName>
    </submittedName>
</protein>
<accession>A0A2P8DD74</accession>
<evidence type="ECO:0000256" key="1">
    <source>
        <dbReference type="SAM" id="SignalP"/>
    </source>
</evidence>
<dbReference type="AlphaFoldDB" id="A0A2P8DD74"/>
<evidence type="ECO:0000313" key="3">
    <source>
        <dbReference type="EMBL" id="PSK95145.1"/>
    </source>
</evidence>
<dbReference type="Pfam" id="PF18962">
    <property type="entry name" value="Por_Secre_tail"/>
    <property type="match status" value="1"/>
</dbReference>
<evidence type="ECO:0000259" key="2">
    <source>
        <dbReference type="Pfam" id="PF18962"/>
    </source>
</evidence>
<evidence type="ECO:0000313" key="4">
    <source>
        <dbReference type="Proteomes" id="UP000240572"/>
    </source>
</evidence>
<dbReference type="InterPro" id="IPR026444">
    <property type="entry name" value="Secre_tail"/>
</dbReference>
<feature type="domain" description="Secretion system C-terminal sorting" evidence="2">
    <location>
        <begin position="320"/>
        <end position="389"/>
    </location>
</feature>
<dbReference type="EMBL" id="PYGD01000001">
    <property type="protein sequence ID" value="PSK95145.1"/>
    <property type="molecule type" value="Genomic_DNA"/>
</dbReference>